<reference evidence="3 4" key="1">
    <citation type="submission" date="2019-02" db="EMBL/GenBank/DDBJ databases">
        <title>Deep-cultivation of Planctomycetes and their phenomic and genomic characterization uncovers novel biology.</title>
        <authorList>
            <person name="Wiegand S."/>
            <person name="Jogler M."/>
            <person name="Boedeker C."/>
            <person name="Pinto D."/>
            <person name="Vollmers J."/>
            <person name="Rivas-Marin E."/>
            <person name="Kohn T."/>
            <person name="Peeters S.H."/>
            <person name="Heuer A."/>
            <person name="Rast P."/>
            <person name="Oberbeckmann S."/>
            <person name="Bunk B."/>
            <person name="Jeske O."/>
            <person name="Meyerdierks A."/>
            <person name="Storesund J.E."/>
            <person name="Kallscheuer N."/>
            <person name="Luecker S."/>
            <person name="Lage O.M."/>
            <person name="Pohl T."/>
            <person name="Merkel B.J."/>
            <person name="Hornburger P."/>
            <person name="Mueller R.-W."/>
            <person name="Bruemmer F."/>
            <person name="Labrenz M."/>
            <person name="Spormann A.M."/>
            <person name="Op den Camp H."/>
            <person name="Overmann J."/>
            <person name="Amann R."/>
            <person name="Jetten M.S.M."/>
            <person name="Mascher T."/>
            <person name="Medema M.H."/>
            <person name="Devos D.P."/>
            <person name="Kaster A.-K."/>
            <person name="Ovreas L."/>
            <person name="Rohde M."/>
            <person name="Galperin M.Y."/>
            <person name="Jogler C."/>
        </authorList>
    </citation>
    <scope>NUCLEOTIDE SEQUENCE [LARGE SCALE GENOMIC DNA]</scope>
    <source>
        <strain evidence="3 4">Pan189</strain>
    </source>
</reference>
<feature type="compositionally biased region" description="Basic and acidic residues" evidence="1">
    <location>
        <begin position="86"/>
        <end position="97"/>
    </location>
</feature>
<accession>A0A517R6I7</accession>
<proteinExistence type="predicted"/>
<dbReference type="EMBL" id="CP036268">
    <property type="protein sequence ID" value="QDT39499.1"/>
    <property type="molecule type" value="Genomic_DNA"/>
</dbReference>
<sequence precursor="true">MNGLTKTLTAAAVAFGMIIATGDAFAGDRNNRRGGNNGGGSRMKQVMNRFGGQNQQRSHNRSSGGGNRFSGQIHRGNKNGNHHNNFRNDRHRFDNHRFGHQNDRHRNGHFTGHHNRHHAHRNVKHVTGYFGYRHHKPTVAPCYYGFDAGYIATARPVRPSVTIVQNAPSLGAWGLAPAAPAAPVAATPEYVGTWTAQPSEGVIVTLSLEANGNFVWQVKNNGQQTQFGGTYQLDGDQLSLVNADAGNLTGTITWQNGGFGFLRDNAPEGDAGLNFAG</sequence>
<keyword evidence="2" id="KW-0732">Signal</keyword>
<keyword evidence="4" id="KW-1185">Reference proteome</keyword>
<dbReference type="KEGG" id="svp:Pan189_39070"/>
<gene>
    <name evidence="3" type="ORF">Pan189_39070</name>
</gene>
<feature type="chain" id="PRO_5021779470" evidence="2">
    <location>
        <begin position="27"/>
        <end position="277"/>
    </location>
</feature>
<evidence type="ECO:0000256" key="1">
    <source>
        <dbReference type="SAM" id="MobiDB-lite"/>
    </source>
</evidence>
<feature type="signal peptide" evidence="2">
    <location>
        <begin position="1"/>
        <end position="26"/>
    </location>
</feature>
<evidence type="ECO:0000313" key="4">
    <source>
        <dbReference type="Proteomes" id="UP000317318"/>
    </source>
</evidence>
<organism evidence="3 4">
    <name type="scientific">Stratiformator vulcanicus</name>
    <dbReference type="NCBI Taxonomy" id="2527980"/>
    <lineage>
        <taxon>Bacteria</taxon>
        <taxon>Pseudomonadati</taxon>
        <taxon>Planctomycetota</taxon>
        <taxon>Planctomycetia</taxon>
        <taxon>Planctomycetales</taxon>
        <taxon>Planctomycetaceae</taxon>
        <taxon>Stratiformator</taxon>
    </lineage>
</organism>
<protein>
    <submittedName>
        <fullName evidence="3">Uncharacterized protein</fullName>
    </submittedName>
</protein>
<dbReference type="Proteomes" id="UP000317318">
    <property type="component" value="Chromosome"/>
</dbReference>
<evidence type="ECO:0000313" key="3">
    <source>
        <dbReference type="EMBL" id="QDT39499.1"/>
    </source>
</evidence>
<feature type="region of interest" description="Disordered" evidence="1">
    <location>
        <begin position="25"/>
        <end position="97"/>
    </location>
</feature>
<dbReference type="AlphaFoldDB" id="A0A517R6I7"/>
<evidence type="ECO:0000256" key="2">
    <source>
        <dbReference type="SAM" id="SignalP"/>
    </source>
</evidence>
<feature type="compositionally biased region" description="Basic residues" evidence="1">
    <location>
        <begin position="75"/>
        <end position="85"/>
    </location>
</feature>
<name>A0A517R6I7_9PLAN</name>